<dbReference type="AlphaFoldDB" id="A0A815L8X8"/>
<dbReference type="Pfam" id="PF01061">
    <property type="entry name" value="ABC2_membrane"/>
    <property type="match status" value="1"/>
</dbReference>
<evidence type="ECO:0000256" key="2">
    <source>
        <dbReference type="ARBA" id="ARBA00005814"/>
    </source>
</evidence>
<dbReference type="GO" id="GO:0005524">
    <property type="term" value="F:ATP binding"/>
    <property type="evidence" value="ECO:0007669"/>
    <property type="project" value="InterPro"/>
</dbReference>
<evidence type="ECO:0000256" key="5">
    <source>
        <dbReference type="ARBA" id="ARBA00022989"/>
    </source>
</evidence>
<protein>
    <recommendedName>
        <fullName evidence="8">ABC transporter domain-containing protein</fullName>
    </recommendedName>
</protein>
<keyword evidence="4 7" id="KW-0812">Transmembrane</keyword>
<comment type="similarity">
    <text evidence="2">Belongs to the ABC transporter superfamily. ABCG family. Eye pigment precursor importer (TC 3.A.1.204) subfamily.</text>
</comment>
<evidence type="ECO:0000256" key="6">
    <source>
        <dbReference type="ARBA" id="ARBA00023136"/>
    </source>
</evidence>
<keyword evidence="5 7" id="KW-1133">Transmembrane helix</keyword>
<evidence type="ECO:0000313" key="10">
    <source>
        <dbReference type="Proteomes" id="UP000663855"/>
    </source>
</evidence>
<dbReference type="PANTHER" id="PTHR48041">
    <property type="entry name" value="ABC TRANSPORTER G FAMILY MEMBER 28"/>
    <property type="match status" value="1"/>
</dbReference>
<name>A0A815L8X8_9BILA</name>
<dbReference type="EMBL" id="CAJNOV010010372">
    <property type="protein sequence ID" value="CAF1402984.1"/>
    <property type="molecule type" value="Genomic_DNA"/>
</dbReference>
<dbReference type="GO" id="GO:0016887">
    <property type="term" value="F:ATP hydrolysis activity"/>
    <property type="evidence" value="ECO:0007669"/>
    <property type="project" value="InterPro"/>
</dbReference>
<dbReference type="InterPro" id="IPR050352">
    <property type="entry name" value="ABCG_transporters"/>
</dbReference>
<dbReference type="Pfam" id="PF00005">
    <property type="entry name" value="ABC_tran"/>
    <property type="match status" value="1"/>
</dbReference>
<keyword evidence="6 7" id="KW-0472">Membrane</keyword>
<feature type="domain" description="ABC transporter" evidence="8">
    <location>
        <begin position="93"/>
        <end position="351"/>
    </location>
</feature>
<feature type="transmembrane region" description="Helical" evidence="7">
    <location>
        <begin position="406"/>
        <end position="428"/>
    </location>
</feature>
<keyword evidence="3" id="KW-0813">Transport</keyword>
<proteinExistence type="inferred from homology"/>
<dbReference type="PANTHER" id="PTHR48041:SF116">
    <property type="entry name" value="PROTEIN BROWN"/>
    <property type="match status" value="1"/>
</dbReference>
<dbReference type="InterPro" id="IPR003439">
    <property type="entry name" value="ABC_transporter-like_ATP-bd"/>
</dbReference>
<evidence type="ECO:0000256" key="7">
    <source>
        <dbReference type="SAM" id="Phobius"/>
    </source>
</evidence>
<feature type="transmembrane region" description="Helical" evidence="7">
    <location>
        <begin position="448"/>
        <end position="474"/>
    </location>
</feature>
<dbReference type="GO" id="GO:0140359">
    <property type="term" value="F:ABC-type transporter activity"/>
    <property type="evidence" value="ECO:0007669"/>
    <property type="project" value="InterPro"/>
</dbReference>
<dbReference type="GO" id="GO:0005886">
    <property type="term" value="C:plasma membrane"/>
    <property type="evidence" value="ECO:0007669"/>
    <property type="project" value="TreeGrafter"/>
</dbReference>
<dbReference type="InterPro" id="IPR027417">
    <property type="entry name" value="P-loop_NTPase"/>
</dbReference>
<dbReference type="Gene3D" id="3.40.50.300">
    <property type="entry name" value="P-loop containing nucleotide triphosphate hydrolases"/>
    <property type="match status" value="1"/>
</dbReference>
<dbReference type="Proteomes" id="UP000663855">
    <property type="component" value="Unassembled WGS sequence"/>
</dbReference>
<dbReference type="SUPFAM" id="SSF52540">
    <property type="entry name" value="P-loop containing nucleoside triphosphate hydrolases"/>
    <property type="match status" value="1"/>
</dbReference>
<sequence length="571" mass="64536">MIESVPCCSFMCFRQWDLETLNNETIERETLLSSISINTAAEQDDTAQNIIVPNRRTASVSRVSISEDAAATLSFHDINYFIGSKIKPSKHRLKLPSLPCLKSQEYKQILFNISGRFSNGMNAILGPTGCGKSSLLDILADRKDRHGLSGRVLVDGLPRHPSFKYIVGYVVQEDIFTGTLTVRENLLFSANLRLSKTVSTLEKNARVSRIITELGLESCADTRMGTDFLRGVSGGEKKRTCIGMELVLSPKILFLDEPTTGECVYHGPINDIETYFSTLGYQCKLHDNPTDFVLDILIDANRTPETLAKLNDEYKQSSMHIEVLARAQQENNTENQELLQSTIVVEAAQALRTEIFYVSQRTLRNALRNPAMALAQVVVSIMIGFLVGLVFYDLKKTTDPGIQDRLGTIFFIVVNQIFSSMSAIEPLLQERVLFLHEYASGYYRIQTFFIAKLVCDLFPMRAIPSVLFSAIAYFMTGLARTSGHTHWGPLLYQSDKPIRYKFVFVDFEIVTSHDVRDIALFHYENGEKAPEIANLLGNKVNRTTIYRWIHQYQQSDSIDVKQKPGWPMFRN</sequence>
<dbReference type="PROSITE" id="PS50893">
    <property type="entry name" value="ABC_TRANSPORTER_2"/>
    <property type="match status" value="1"/>
</dbReference>
<evidence type="ECO:0000313" key="9">
    <source>
        <dbReference type="EMBL" id="CAF1402984.1"/>
    </source>
</evidence>
<feature type="transmembrane region" description="Helical" evidence="7">
    <location>
        <begin position="371"/>
        <end position="394"/>
    </location>
</feature>
<comment type="caution">
    <text evidence="9">The sequence shown here is derived from an EMBL/GenBank/DDBJ whole genome shotgun (WGS) entry which is preliminary data.</text>
</comment>
<gene>
    <name evidence="9" type="ORF">CJN711_LOCUS22066</name>
</gene>
<accession>A0A815L8X8</accession>
<evidence type="ECO:0000256" key="3">
    <source>
        <dbReference type="ARBA" id="ARBA00022448"/>
    </source>
</evidence>
<organism evidence="9 10">
    <name type="scientific">Rotaria magnacalcarata</name>
    <dbReference type="NCBI Taxonomy" id="392030"/>
    <lineage>
        <taxon>Eukaryota</taxon>
        <taxon>Metazoa</taxon>
        <taxon>Spiralia</taxon>
        <taxon>Gnathifera</taxon>
        <taxon>Rotifera</taxon>
        <taxon>Eurotatoria</taxon>
        <taxon>Bdelloidea</taxon>
        <taxon>Philodinida</taxon>
        <taxon>Philodinidae</taxon>
        <taxon>Rotaria</taxon>
    </lineage>
</organism>
<comment type="subcellular location">
    <subcellularLocation>
        <location evidence="1">Membrane</location>
        <topology evidence="1">Multi-pass membrane protein</topology>
    </subcellularLocation>
</comment>
<evidence type="ECO:0000256" key="1">
    <source>
        <dbReference type="ARBA" id="ARBA00004141"/>
    </source>
</evidence>
<evidence type="ECO:0000259" key="8">
    <source>
        <dbReference type="PROSITE" id="PS50893"/>
    </source>
</evidence>
<reference evidence="9" key="1">
    <citation type="submission" date="2021-02" db="EMBL/GenBank/DDBJ databases">
        <authorList>
            <person name="Nowell W R."/>
        </authorList>
    </citation>
    <scope>NUCLEOTIDE SEQUENCE</scope>
</reference>
<evidence type="ECO:0000256" key="4">
    <source>
        <dbReference type="ARBA" id="ARBA00022692"/>
    </source>
</evidence>
<dbReference type="InterPro" id="IPR013525">
    <property type="entry name" value="ABC2_TM"/>
</dbReference>